<evidence type="ECO:0000256" key="18">
    <source>
        <dbReference type="SAM" id="Phobius"/>
    </source>
</evidence>
<evidence type="ECO:0000256" key="11">
    <source>
        <dbReference type="ARBA" id="ARBA00043721"/>
    </source>
</evidence>
<evidence type="ECO:0000256" key="16">
    <source>
        <dbReference type="PIRSR" id="PIRSR000894-1"/>
    </source>
</evidence>
<dbReference type="PIRSF" id="PIRSF000894">
    <property type="entry name" value="Acid_phosphatase"/>
    <property type="match status" value="1"/>
</dbReference>
<dbReference type="GO" id="GO:0003993">
    <property type="term" value="F:acid phosphatase activity"/>
    <property type="evidence" value="ECO:0007669"/>
    <property type="project" value="TreeGrafter"/>
</dbReference>
<dbReference type="GO" id="GO:0016158">
    <property type="term" value="F:inositol hexakisphosphate 3-phosphatase activity"/>
    <property type="evidence" value="ECO:0007669"/>
    <property type="project" value="UniProtKB-EC"/>
</dbReference>
<dbReference type="InterPro" id="IPR033379">
    <property type="entry name" value="Acid_Pase_AS"/>
</dbReference>
<feature type="disulfide bond" evidence="17">
    <location>
        <begin position="454"/>
        <end position="463"/>
    </location>
</feature>
<comment type="catalytic activity">
    <reaction evidence="12">
        <text>1D-myo-inositol 1,2,4,5,6-pentakisphosphate + H2O = 1D-myo-inositol 1,2,5,6-tetrakisphosphate + phosphate</text>
        <dbReference type="Rhea" id="RHEA:77115"/>
        <dbReference type="ChEBI" id="CHEBI:15377"/>
        <dbReference type="ChEBI" id="CHEBI:43474"/>
        <dbReference type="ChEBI" id="CHEBI:57798"/>
        <dbReference type="ChEBI" id="CHEBI:195535"/>
    </reaction>
    <physiologicalReaction direction="left-to-right" evidence="12">
        <dbReference type="Rhea" id="RHEA:77116"/>
    </physiologicalReaction>
</comment>
<dbReference type="Gene3D" id="3.40.50.1240">
    <property type="entry name" value="Phosphoglycerate mutase-like"/>
    <property type="match status" value="1"/>
</dbReference>
<dbReference type="EMBL" id="ML178858">
    <property type="protein sequence ID" value="TFK96552.1"/>
    <property type="molecule type" value="Genomic_DNA"/>
</dbReference>
<dbReference type="PANTHER" id="PTHR20963:SF24">
    <property type="entry name" value="3-PHYTASE B"/>
    <property type="match status" value="1"/>
</dbReference>
<evidence type="ECO:0000256" key="6">
    <source>
        <dbReference type="ARBA" id="ARBA00023180"/>
    </source>
</evidence>
<keyword evidence="3" id="KW-0964">Secreted</keyword>
<comment type="subunit">
    <text evidence="2">Monomer.</text>
</comment>
<comment type="catalytic activity">
    <reaction evidence="11">
        <text>1D-myo-inositol 1,2,6-trisphosphate + H2O = 1D-myo-inositol 1,2-bisphosphate + phosphate</text>
        <dbReference type="Rhea" id="RHEA:77131"/>
        <dbReference type="ChEBI" id="CHEBI:15377"/>
        <dbReference type="ChEBI" id="CHEBI:43474"/>
        <dbReference type="ChEBI" id="CHEBI:195537"/>
        <dbReference type="ChEBI" id="CHEBI:195539"/>
    </reaction>
    <physiologicalReaction direction="left-to-right" evidence="11">
        <dbReference type="Rhea" id="RHEA:77132"/>
    </physiologicalReaction>
</comment>
<protein>
    <recommendedName>
        <fullName evidence="14">Phytase A</fullName>
    </recommendedName>
    <alternativeName>
        <fullName evidence="15">Histidine acid phosphatase phyA</fullName>
    </alternativeName>
    <alternativeName>
        <fullName evidence="8">Myo-inositol hexakisphosphate phosphohydrolase A</fullName>
    </alternativeName>
    <alternativeName>
        <fullName evidence="7">Myo-inositol-hexaphosphate 3-phosphohydrolase A</fullName>
    </alternativeName>
</protein>
<evidence type="ECO:0000256" key="8">
    <source>
        <dbReference type="ARBA" id="ARBA00042300"/>
    </source>
</evidence>
<keyword evidence="18" id="KW-0472">Membrane</keyword>
<keyword evidence="4" id="KW-0378">Hydrolase</keyword>
<dbReference type="SUPFAM" id="SSF53254">
    <property type="entry name" value="Phosphoglycerate mutase-like"/>
    <property type="match status" value="1"/>
</dbReference>
<feature type="transmembrane region" description="Helical" evidence="18">
    <location>
        <begin position="27"/>
        <end position="47"/>
    </location>
</feature>
<proteinExistence type="predicted"/>
<evidence type="ECO:0000256" key="17">
    <source>
        <dbReference type="PIRSR" id="PIRSR000894-2"/>
    </source>
</evidence>
<dbReference type="InterPro" id="IPR029033">
    <property type="entry name" value="His_PPase_superfam"/>
</dbReference>
<evidence type="ECO:0000256" key="10">
    <source>
        <dbReference type="ARBA" id="ARBA00043675"/>
    </source>
</evidence>
<dbReference type="Proteomes" id="UP000305067">
    <property type="component" value="Unassembled WGS sequence"/>
</dbReference>
<evidence type="ECO:0000256" key="7">
    <source>
        <dbReference type="ARBA" id="ARBA00041857"/>
    </source>
</evidence>
<feature type="disulfide bond" evidence="17">
    <location>
        <begin position="286"/>
        <end position="300"/>
    </location>
</feature>
<evidence type="ECO:0000256" key="12">
    <source>
        <dbReference type="ARBA" id="ARBA00043748"/>
    </source>
</evidence>
<evidence type="ECO:0000256" key="4">
    <source>
        <dbReference type="ARBA" id="ARBA00022801"/>
    </source>
</evidence>
<evidence type="ECO:0000256" key="9">
    <source>
        <dbReference type="ARBA" id="ARBA00043670"/>
    </source>
</evidence>
<keyword evidence="20" id="KW-1185">Reference proteome</keyword>
<evidence type="ECO:0000256" key="15">
    <source>
        <dbReference type="ARBA" id="ARBA00044262"/>
    </source>
</evidence>
<dbReference type="AlphaFoldDB" id="A0A5C3Q3L2"/>
<feature type="disulfide bond" evidence="17">
    <location>
        <begin position="99"/>
        <end position="430"/>
    </location>
</feature>
<name>A0A5C3Q3L2_9AGAR</name>
<evidence type="ECO:0000256" key="2">
    <source>
        <dbReference type="ARBA" id="ARBA00011245"/>
    </source>
</evidence>
<dbReference type="CDD" id="cd07061">
    <property type="entry name" value="HP_HAP_like"/>
    <property type="match status" value="1"/>
</dbReference>
<feature type="active site" description="Proton donor" evidence="16">
    <location>
        <position position="380"/>
    </location>
</feature>
<dbReference type="STRING" id="1884261.A0A5C3Q3L2"/>
<evidence type="ECO:0000256" key="3">
    <source>
        <dbReference type="ARBA" id="ARBA00022525"/>
    </source>
</evidence>
<dbReference type="PANTHER" id="PTHR20963">
    <property type="entry name" value="MULTIPLE INOSITOL POLYPHOSPHATE PHOSPHATASE-RELATED"/>
    <property type="match status" value="1"/>
</dbReference>
<feature type="disulfide bond" evidence="17">
    <location>
        <begin position="241"/>
        <end position="486"/>
    </location>
</feature>
<comment type="catalytic activity">
    <reaction evidence="9">
        <text>1D-myo-inositol 1,2,5,6-tetrakisphosphate + H2O = 1D-myo-inositol 1,2,6-trisphosphate + phosphate</text>
        <dbReference type="Rhea" id="RHEA:77119"/>
        <dbReference type="ChEBI" id="CHEBI:15377"/>
        <dbReference type="ChEBI" id="CHEBI:43474"/>
        <dbReference type="ChEBI" id="CHEBI:195535"/>
        <dbReference type="ChEBI" id="CHEBI:195537"/>
    </reaction>
    <physiologicalReaction direction="left-to-right" evidence="9">
        <dbReference type="Rhea" id="RHEA:77120"/>
    </physiologicalReaction>
</comment>
<feature type="active site" description="Nucleophile" evidence="16">
    <location>
        <position position="110"/>
    </location>
</feature>
<dbReference type="InterPro" id="IPR016274">
    <property type="entry name" value="Histidine_acid_Pase_euk"/>
</dbReference>
<dbReference type="PROSITE" id="PS00616">
    <property type="entry name" value="HIS_ACID_PHOSPHAT_1"/>
    <property type="match status" value="1"/>
</dbReference>
<comment type="catalytic activity">
    <reaction evidence="13">
        <text>1D-myo-inositol hexakisphosphate + H2O = 1D-myo-inositol 1,2,4,5,6-pentakisphosphate + phosphate</text>
        <dbReference type="Rhea" id="RHEA:16989"/>
        <dbReference type="ChEBI" id="CHEBI:15377"/>
        <dbReference type="ChEBI" id="CHEBI:43474"/>
        <dbReference type="ChEBI" id="CHEBI:57798"/>
        <dbReference type="ChEBI" id="CHEBI:58130"/>
        <dbReference type="EC" id="3.1.3.8"/>
    </reaction>
    <physiologicalReaction direction="left-to-right" evidence="13">
        <dbReference type="Rhea" id="RHEA:16990"/>
    </physiologicalReaction>
</comment>
<evidence type="ECO:0000256" key="14">
    <source>
        <dbReference type="ARBA" id="ARBA00044106"/>
    </source>
</evidence>
<evidence type="ECO:0000256" key="5">
    <source>
        <dbReference type="ARBA" id="ARBA00023157"/>
    </source>
</evidence>
<dbReference type="InterPro" id="IPR000560">
    <property type="entry name" value="His_Pase_clade-2"/>
</dbReference>
<sequence>MPRSYSSCPPYHPGARQKAAPTTVRSAFLQTIALSLLVIVLLCIAALQPLYTQDSNYFGLKSQVEREPSSSGSDFGDVRWAQYSPWRAMEEYRAPPEGCVVTQVNLLERHGARYPTYDAEVEIKAALEKMQAVRAYADEKFGFIPDFVYDLGTEDLVPLGWMQYVEHGEMDYARYSHLFGGGDDESGISFVRAAGSSRVIESAMNWTAGVAHKSRGRSNPGLSLVIDELPGVNNSLHNNLCLHPDDSTPQGETYLAIFAPSIRARLAASSELNLTNADIPPLISLCPFHSVALQTVSPWCSIFTPADFASFEYYHDLKKYYRNGYGATVGRVQGIAYVAELIARLTHTPVRDTTQTNSTLDSGEGTFPLGRTFYADFSHDHEIAGVMSALGLFRDEEGVMDPREEGEEREWRVREMVPFGGRMVVERLGCLSSGEEMEYVRVLVNDRVMPLEFCEGFSGDGICRLDRFVESQGYTTRGGDGDWEKCFDV</sequence>
<accession>A0A5C3Q3L2</accession>
<gene>
    <name evidence="19" type="ORF">BDV98DRAFT_515445</name>
</gene>
<comment type="catalytic activity">
    <reaction evidence="10">
        <text>1D-myo-inositol 1,2-bisphosphate + H2O = 1D-myo-inositol 2-phosphate + phosphate</text>
        <dbReference type="Rhea" id="RHEA:77135"/>
        <dbReference type="ChEBI" id="CHEBI:15377"/>
        <dbReference type="ChEBI" id="CHEBI:43474"/>
        <dbReference type="ChEBI" id="CHEBI:84142"/>
        <dbReference type="ChEBI" id="CHEBI:195539"/>
    </reaction>
    <physiologicalReaction direction="left-to-right" evidence="10">
        <dbReference type="Rhea" id="RHEA:77136"/>
    </physiologicalReaction>
</comment>
<organism evidence="19 20">
    <name type="scientific">Pterulicium gracile</name>
    <dbReference type="NCBI Taxonomy" id="1884261"/>
    <lineage>
        <taxon>Eukaryota</taxon>
        <taxon>Fungi</taxon>
        <taxon>Dikarya</taxon>
        <taxon>Basidiomycota</taxon>
        <taxon>Agaricomycotina</taxon>
        <taxon>Agaricomycetes</taxon>
        <taxon>Agaricomycetidae</taxon>
        <taxon>Agaricales</taxon>
        <taxon>Pleurotineae</taxon>
        <taxon>Pterulaceae</taxon>
        <taxon>Pterulicium</taxon>
    </lineage>
</organism>
<dbReference type="OrthoDB" id="6509975at2759"/>
<evidence type="ECO:0000313" key="19">
    <source>
        <dbReference type="EMBL" id="TFK96552.1"/>
    </source>
</evidence>
<evidence type="ECO:0000256" key="13">
    <source>
        <dbReference type="ARBA" id="ARBA00043788"/>
    </source>
</evidence>
<keyword evidence="18" id="KW-1133">Transmembrane helix</keyword>
<dbReference type="Pfam" id="PF00328">
    <property type="entry name" value="His_Phos_2"/>
    <property type="match status" value="1"/>
</dbReference>
<keyword evidence="5 17" id="KW-1015">Disulfide bond</keyword>
<keyword evidence="6" id="KW-0325">Glycoprotein</keyword>
<evidence type="ECO:0000256" key="1">
    <source>
        <dbReference type="ARBA" id="ARBA00004613"/>
    </source>
</evidence>
<comment type="subcellular location">
    <subcellularLocation>
        <location evidence="1">Secreted</location>
    </subcellularLocation>
</comment>
<dbReference type="GO" id="GO:0005576">
    <property type="term" value="C:extracellular region"/>
    <property type="evidence" value="ECO:0007669"/>
    <property type="project" value="UniProtKB-SubCell"/>
</dbReference>
<keyword evidence="18" id="KW-0812">Transmembrane</keyword>
<reference evidence="19 20" key="1">
    <citation type="journal article" date="2019" name="Nat. Ecol. Evol.">
        <title>Megaphylogeny resolves global patterns of mushroom evolution.</title>
        <authorList>
            <person name="Varga T."/>
            <person name="Krizsan K."/>
            <person name="Foldi C."/>
            <person name="Dima B."/>
            <person name="Sanchez-Garcia M."/>
            <person name="Sanchez-Ramirez S."/>
            <person name="Szollosi G.J."/>
            <person name="Szarkandi J.G."/>
            <person name="Papp V."/>
            <person name="Albert L."/>
            <person name="Andreopoulos W."/>
            <person name="Angelini C."/>
            <person name="Antonin V."/>
            <person name="Barry K.W."/>
            <person name="Bougher N.L."/>
            <person name="Buchanan P."/>
            <person name="Buyck B."/>
            <person name="Bense V."/>
            <person name="Catcheside P."/>
            <person name="Chovatia M."/>
            <person name="Cooper J."/>
            <person name="Damon W."/>
            <person name="Desjardin D."/>
            <person name="Finy P."/>
            <person name="Geml J."/>
            <person name="Haridas S."/>
            <person name="Hughes K."/>
            <person name="Justo A."/>
            <person name="Karasinski D."/>
            <person name="Kautmanova I."/>
            <person name="Kiss B."/>
            <person name="Kocsube S."/>
            <person name="Kotiranta H."/>
            <person name="LaButti K.M."/>
            <person name="Lechner B.E."/>
            <person name="Liimatainen K."/>
            <person name="Lipzen A."/>
            <person name="Lukacs Z."/>
            <person name="Mihaltcheva S."/>
            <person name="Morgado L.N."/>
            <person name="Niskanen T."/>
            <person name="Noordeloos M.E."/>
            <person name="Ohm R.A."/>
            <person name="Ortiz-Santana B."/>
            <person name="Ovrebo C."/>
            <person name="Racz N."/>
            <person name="Riley R."/>
            <person name="Savchenko A."/>
            <person name="Shiryaev A."/>
            <person name="Soop K."/>
            <person name="Spirin V."/>
            <person name="Szebenyi C."/>
            <person name="Tomsovsky M."/>
            <person name="Tulloss R.E."/>
            <person name="Uehling J."/>
            <person name="Grigoriev I.V."/>
            <person name="Vagvolgyi C."/>
            <person name="Papp T."/>
            <person name="Martin F.M."/>
            <person name="Miettinen O."/>
            <person name="Hibbett D.S."/>
            <person name="Nagy L.G."/>
        </authorList>
    </citation>
    <scope>NUCLEOTIDE SEQUENCE [LARGE SCALE GENOMIC DNA]</scope>
    <source>
        <strain evidence="19 20">CBS 309.79</strain>
    </source>
</reference>
<evidence type="ECO:0000313" key="20">
    <source>
        <dbReference type="Proteomes" id="UP000305067"/>
    </source>
</evidence>